<dbReference type="EMBL" id="MT141796">
    <property type="protein sequence ID" value="QJA70477.1"/>
    <property type="molecule type" value="Genomic_DNA"/>
</dbReference>
<accession>A0A6M3ISK5</accession>
<protein>
    <submittedName>
        <fullName evidence="1">Uncharacterized protein</fullName>
    </submittedName>
</protein>
<dbReference type="EMBL" id="MT141403">
    <property type="protein sequence ID" value="QJA60294.1"/>
    <property type="molecule type" value="Genomic_DNA"/>
</dbReference>
<gene>
    <name evidence="2" type="ORF">MM415A03703_0006</name>
    <name evidence="1" type="ORF">MM415B01142_0021</name>
</gene>
<name>A0A6M3ISK5_9ZZZZ</name>
<proteinExistence type="predicted"/>
<evidence type="ECO:0000313" key="1">
    <source>
        <dbReference type="EMBL" id="QJA60294.1"/>
    </source>
</evidence>
<sequence>MVKFKEFMGGFKQSYFINPQGKIISCGVSSHISMIISHPEKFGYNKEFIDKTYSKYNEPIGIEGKAREEILMDLFRKGWMRIRRYVNKFWSINVIKLSKKNKDYIQEWASKILSGFMGYVEKDRYMPVKIQTSSSIEEYTVDQLSKDVLYKKNESKEYSLIVCESIEDL</sequence>
<evidence type="ECO:0000313" key="2">
    <source>
        <dbReference type="EMBL" id="QJA70477.1"/>
    </source>
</evidence>
<organism evidence="1">
    <name type="scientific">viral metagenome</name>
    <dbReference type="NCBI Taxonomy" id="1070528"/>
    <lineage>
        <taxon>unclassified sequences</taxon>
        <taxon>metagenomes</taxon>
        <taxon>organismal metagenomes</taxon>
    </lineage>
</organism>
<reference evidence="1" key="1">
    <citation type="submission" date="2020-03" db="EMBL/GenBank/DDBJ databases">
        <title>The deep terrestrial virosphere.</title>
        <authorList>
            <person name="Holmfeldt K."/>
            <person name="Nilsson E."/>
            <person name="Simone D."/>
            <person name="Lopez-Fernandez M."/>
            <person name="Wu X."/>
            <person name="de Brujin I."/>
            <person name="Lundin D."/>
            <person name="Andersson A."/>
            <person name="Bertilsson S."/>
            <person name="Dopson M."/>
        </authorList>
    </citation>
    <scope>NUCLEOTIDE SEQUENCE</scope>
    <source>
        <strain evidence="2">MM415A03703</strain>
        <strain evidence="1">MM415B01142</strain>
    </source>
</reference>
<dbReference type="AlphaFoldDB" id="A0A6M3ISK5"/>